<dbReference type="InterPro" id="IPR007863">
    <property type="entry name" value="Peptidase_M16_C"/>
</dbReference>
<dbReference type="Gene3D" id="3.30.830.10">
    <property type="entry name" value="Metalloenzyme, LuxS/M16 peptidase-like"/>
    <property type="match status" value="1"/>
</dbReference>
<feature type="region of interest" description="Disordered" evidence="1">
    <location>
        <begin position="1"/>
        <end position="20"/>
    </location>
</feature>
<dbReference type="Pfam" id="PF05193">
    <property type="entry name" value="Peptidase_M16_C"/>
    <property type="match status" value="1"/>
</dbReference>
<dbReference type="AlphaFoldDB" id="X0V661"/>
<dbReference type="InterPro" id="IPR011249">
    <property type="entry name" value="Metalloenz_LuxS/M16"/>
</dbReference>
<dbReference type="GO" id="GO:0046872">
    <property type="term" value="F:metal ion binding"/>
    <property type="evidence" value="ECO:0007669"/>
    <property type="project" value="InterPro"/>
</dbReference>
<feature type="non-terminal residue" evidence="3">
    <location>
        <position position="1"/>
    </location>
</feature>
<dbReference type="SUPFAM" id="SSF63411">
    <property type="entry name" value="LuxS/MPP-like metallohydrolase"/>
    <property type="match status" value="1"/>
</dbReference>
<sequence length="243" mass="26843">ESAFSGWQASGPKPQIELPPIPEPTATHIYLVDRPAKQSQIRTGHLGITRAHPDYHTSRVVTSYFGGSFLSRLNEAIRVKRGLTYGARGGFSARRFGGEFRTSTFTKTKSVTEAVQVIFDELKRLQEEPPTQTELDDTKSYVLGSFAGGRETPQQSASELWLIESHGLPVDYSERMLKHVAKTTEDDCVRVAQEQVDASKMVVVVVGPAKRLREDLEQIAPVTIVKRDGTPAELPDADKPAEP</sequence>
<evidence type="ECO:0000259" key="2">
    <source>
        <dbReference type="Pfam" id="PF05193"/>
    </source>
</evidence>
<evidence type="ECO:0000256" key="1">
    <source>
        <dbReference type="SAM" id="MobiDB-lite"/>
    </source>
</evidence>
<accession>X0V661</accession>
<evidence type="ECO:0000313" key="3">
    <source>
        <dbReference type="EMBL" id="GAG13684.1"/>
    </source>
</evidence>
<dbReference type="EMBL" id="BARS01022435">
    <property type="protein sequence ID" value="GAG13684.1"/>
    <property type="molecule type" value="Genomic_DNA"/>
</dbReference>
<comment type="caution">
    <text evidence="3">The sequence shown here is derived from an EMBL/GenBank/DDBJ whole genome shotgun (WGS) entry which is preliminary data.</text>
</comment>
<feature type="domain" description="Peptidase M16 C-terminal" evidence="2">
    <location>
        <begin position="1"/>
        <end position="140"/>
    </location>
</feature>
<organism evidence="3">
    <name type="scientific">marine sediment metagenome</name>
    <dbReference type="NCBI Taxonomy" id="412755"/>
    <lineage>
        <taxon>unclassified sequences</taxon>
        <taxon>metagenomes</taxon>
        <taxon>ecological metagenomes</taxon>
    </lineage>
</organism>
<gene>
    <name evidence="3" type="ORF">S01H1_35873</name>
</gene>
<reference evidence="3" key="1">
    <citation type="journal article" date="2014" name="Front. Microbiol.">
        <title>High frequency of phylogenetically diverse reductive dehalogenase-homologous genes in deep subseafloor sedimentary metagenomes.</title>
        <authorList>
            <person name="Kawai M."/>
            <person name="Futagami T."/>
            <person name="Toyoda A."/>
            <person name="Takaki Y."/>
            <person name="Nishi S."/>
            <person name="Hori S."/>
            <person name="Arai W."/>
            <person name="Tsubouchi T."/>
            <person name="Morono Y."/>
            <person name="Uchiyama I."/>
            <person name="Ito T."/>
            <person name="Fujiyama A."/>
            <person name="Inagaki F."/>
            <person name="Takami H."/>
        </authorList>
    </citation>
    <scope>NUCLEOTIDE SEQUENCE</scope>
    <source>
        <strain evidence="3">Expedition CK06-06</strain>
    </source>
</reference>
<proteinExistence type="predicted"/>
<name>X0V661_9ZZZZ</name>
<protein>
    <recommendedName>
        <fullName evidence="2">Peptidase M16 C-terminal domain-containing protein</fullName>
    </recommendedName>
</protein>